<gene>
    <name evidence="1" type="ORF">WOLCODRAFT_60854</name>
</gene>
<dbReference type="EMBL" id="KB467831">
    <property type="protein sequence ID" value="PCH33312.1"/>
    <property type="molecule type" value="Genomic_DNA"/>
</dbReference>
<dbReference type="SUPFAM" id="SSF53098">
    <property type="entry name" value="Ribonuclease H-like"/>
    <property type="match status" value="1"/>
</dbReference>
<dbReference type="AlphaFoldDB" id="A0A2H3ITK4"/>
<feature type="non-terminal residue" evidence="1">
    <location>
        <position position="1"/>
    </location>
</feature>
<dbReference type="STRING" id="742152.A0A2H3ITK4"/>
<reference evidence="1 2" key="1">
    <citation type="journal article" date="2012" name="Science">
        <title>The Paleozoic origin of enzymatic lignin decomposition reconstructed from 31 fungal genomes.</title>
        <authorList>
            <person name="Floudas D."/>
            <person name="Binder M."/>
            <person name="Riley R."/>
            <person name="Barry K."/>
            <person name="Blanchette R.A."/>
            <person name="Henrissat B."/>
            <person name="Martinez A.T."/>
            <person name="Otillar R."/>
            <person name="Spatafora J.W."/>
            <person name="Yadav J.S."/>
            <person name="Aerts A."/>
            <person name="Benoit I."/>
            <person name="Boyd A."/>
            <person name="Carlson A."/>
            <person name="Copeland A."/>
            <person name="Coutinho P.M."/>
            <person name="de Vries R.P."/>
            <person name="Ferreira P."/>
            <person name="Findley K."/>
            <person name="Foster B."/>
            <person name="Gaskell J."/>
            <person name="Glotzer D."/>
            <person name="Gorecki P."/>
            <person name="Heitman J."/>
            <person name="Hesse C."/>
            <person name="Hori C."/>
            <person name="Igarashi K."/>
            <person name="Jurgens J.A."/>
            <person name="Kallen N."/>
            <person name="Kersten P."/>
            <person name="Kohler A."/>
            <person name="Kuees U."/>
            <person name="Kumar T.K.A."/>
            <person name="Kuo A."/>
            <person name="LaButti K."/>
            <person name="Larrondo L.F."/>
            <person name="Lindquist E."/>
            <person name="Ling A."/>
            <person name="Lombard V."/>
            <person name="Lucas S."/>
            <person name="Lundell T."/>
            <person name="Martin R."/>
            <person name="McLaughlin D.J."/>
            <person name="Morgenstern I."/>
            <person name="Morin E."/>
            <person name="Murat C."/>
            <person name="Nagy L.G."/>
            <person name="Nolan M."/>
            <person name="Ohm R.A."/>
            <person name="Patyshakuliyeva A."/>
            <person name="Rokas A."/>
            <person name="Ruiz-Duenas F.J."/>
            <person name="Sabat G."/>
            <person name="Salamov A."/>
            <person name="Samejima M."/>
            <person name="Schmutz J."/>
            <person name="Slot J.C."/>
            <person name="St John F."/>
            <person name="Stenlid J."/>
            <person name="Sun H."/>
            <person name="Sun S."/>
            <person name="Syed K."/>
            <person name="Tsang A."/>
            <person name="Wiebenga A."/>
            <person name="Young D."/>
            <person name="Pisabarro A."/>
            <person name="Eastwood D.C."/>
            <person name="Martin F."/>
            <person name="Cullen D."/>
            <person name="Grigoriev I.V."/>
            <person name="Hibbett D.S."/>
        </authorList>
    </citation>
    <scope>NUCLEOTIDE SEQUENCE [LARGE SCALE GENOMIC DNA]</scope>
    <source>
        <strain evidence="1 2">MD-104</strain>
    </source>
</reference>
<dbReference type="OMA" id="LAISMEF"/>
<evidence type="ECO:0000313" key="1">
    <source>
        <dbReference type="EMBL" id="PCH33312.1"/>
    </source>
</evidence>
<dbReference type="InterPro" id="IPR012337">
    <property type="entry name" value="RNaseH-like_sf"/>
</dbReference>
<dbReference type="Proteomes" id="UP000218811">
    <property type="component" value="Unassembled WGS sequence"/>
</dbReference>
<keyword evidence="2" id="KW-1185">Reference proteome</keyword>
<sequence length="256" mass="29302">HFFQVVEQLGILHKIGMVTLDNASNCGTMMEELEQLLHEKSIHFEHDGNYIRLESYCNALHADPVMQTCSLVRVCHASQQHQEDLNNAVVQGNLDKLFGEYPLPEAHLLHDVTTCWSSTYLMIDRALELYPVSLFDLIISRILSVHRLSVLGDVRKFLRMPHMVQEVLSAQQTPTLSMALPGYEKLILVLKLLKQHLPRIAHAIDASVDKLEEYLSKTQVTRIYAIALIINSTMKFDLIETHWAPSECTDAWEWLC</sequence>
<evidence type="ECO:0008006" key="3">
    <source>
        <dbReference type="Google" id="ProtNLM"/>
    </source>
</evidence>
<evidence type="ECO:0000313" key="2">
    <source>
        <dbReference type="Proteomes" id="UP000218811"/>
    </source>
</evidence>
<name>A0A2H3ITK4_WOLCO</name>
<accession>A0A2H3ITK4</accession>
<organism evidence="1 2">
    <name type="scientific">Wolfiporia cocos (strain MD-104)</name>
    <name type="common">Brown rot fungus</name>
    <dbReference type="NCBI Taxonomy" id="742152"/>
    <lineage>
        <taxon>Eukaryota</taxon>
        <taxon>Fungi</taxon>
        <taxon>Dikarya</taxon>
        <taxon>Basidiomycota</taxon>
        <taxon>Agaricomycotina</taxon>
        <taxon>Agaricomycetes</taxon>
        <taxon>Polyporales</taxon>
        <taxon>Phaeolaceae</taxon>
        <taxon>Wolfiporia</taxon>
    </lineage>
</organism>
<protein>
    <recommendedName>
        <fullName evidence="3">HAT C-terminal dimerisation domain-containing protein</fullName>
    </recommendedName>
</protein>
<proteinExistence type="predicted"/>
<dbReference type="OrthoDB" id="2790258at2759"/>